<keyword evidence="3 5" id="KW-1133">Transmembrane helix</keyword>
<dbReference type="STRING" id="104663.SAMN04488121_1123"/>
<keyword evidence="4 5" id="KW-0472">Membrane</keyword>
<name>A0A1G8C3E3_CHIFI</name>
<evidence type="ECO:0000313" key="7">
    <source>
        <dbReference type="Proteomes" id="UP000199045"/>
    </source>
</evidence>
<accession>A0A1G8C3E3</accession>
<evidence type="ECO:0000256" key="1">
    <source>
        <dbReference type="ARBA" id="ARBA00004141"/>
    </source>
</evidence>
<organism evidence="6 7">
    <name type="scientific">Chitinophaga filiformis</name>
    <name type="common">Myxococcus filiformis</name>
    <name type="synonym">Flexibacter filiformis</name>
    <dbReference type="NCBI Taxonomy" id="104663"/>
    <lineage>
        <taxon>Bacteria</taxon>
        <taxon>Pseudomonadati</taxon>
        <taxon>Bacteroidota</taxon>
        <taxon>Chitinophagia</taxon>
        <taxon>Chitinophagales</taxon>
        <taxon>Chitinophagaceae</taxon>
        <taxon>Chitinophaga</taxon>
    </lineage>
</organism>
<dbReference type="GO" id="GO:0016020">
    <property type="term" value="C:membrane"/>
    <property type="evidence" value="ECO:0007669"/>
    <property type="project" value="UniProtKB-SubCell"/>
</dbReference>
<gene>
    <name evidence="6" type="ORF">SAMN04488121_1123</name>
</gene>
<evidence type="ECO:0000256" key="2">
    <source>
        <dbReference type="ARBA" id="ARBA00022692"/>
    </source>
</evidence>
<dbReference type="AlphaFoldDB" id="A0A1G8C3E3"/>
<feature type="transmembrane region" description="Helical" evidence="5">
    <location>
        <begin position="55"/>
        <end position="75"/>
    </location>
</feature>
<feature type="transmembrane region" description="Helical" evidence="5">
    <location>
        <begin position="108"/>
        <end position="126"/>
    </location>
</feature>
<feature type="transmembrane region" description="Helical" evidence="5">
    <location>
        <begin position="82"/>
        <end position="102"/>
    </location>
</feature>
<evidence type="ECO:0000313" key="6">
    <source>
        <dbReference type="EMBL" id="SDH39808.1"/>
    </source>
</evidence>
<dbReference type="Proteomes" id="UP000199045">
    <property type="component" value="Unassembled WGS sequence"/>
</dbReference>
<evidence type="ECO:0000256" key="4">
    <source>
        <dbReference type="ARBA" id="ARBA00023136"/>
    </source>
</evidence>
<comment type="subcellular location">
    <subcellularLocation>
        <location evidence="1">Membrane</location>
        <topology evidence="1">Multi-pass membrane protein</topology>
    </subcellularLocation>
</comment>
<sequence>MTNQQKSSKVMNIILWIAQVFVAAGFIWVAAIKLFQPIEKIAAMWPWTGEVPSLMVRLLGVVDLLGGLGLILPSLLHIKPRLTAFTAIAIILLMICAGIFHIARGEGAVIGVNIFFAVIAAFIAWGRMKK</sequence>
<evidence type="ECO:0000256" key="5">
    <source>
        <dbReference type="SAM" id="Phobius"/>
    </source>
</evidence>
<evidence type="ECO:0000256" key="3">
    <source>
        <dbReference type="ARBA" id="ARBA00022989"/>
    </source>
</evidence>
<dbReference type="EMBL" id="FNBN01000012">
    <property type="protein sequence ID" value="SDH39808.1"/>
    <property type="molecule type" value="Genomic_DNA"/>
</dbReference>
<feature type="transmembrane region" description="Helical" evidence="5">
    <location>
        <begin position="12"/>
        <end position="35"/>
    </location>
</feature>
<dbReference type="OrthoDB" id="3385086at2"/>
<dbReference type="RefSeq" id="WP_089837947.1">
    <property type="nucleotide sequence ID" value="NZ_FNBN01000012.1"/>
</dbReference>
<proteinExistence type="predicted"/>
<dbReference type="Pfam" id="PF13564">
    <property type="entry name" value="DoxX_2"/>
    <property type="match status" value="1"/>
</dbReference>
<dbReference type="InterPro" id="IPR032808">
    <property type="entry name" value="DoxX"/>
</dbReference>
<protein>
    <submittedName>
        <fullName evidence="6">DoxX-like family protein</fullName>
    </submittedName>
</protein>
<reference evidence="6 7" key="1">
    <citation type="submission" date="2016-10" db="EMBL/GenBank/DDBJ databases">
        <authorList>
            <person name="de Groot N.N."/>
        </authorList>
    </citation>
    <scope>NUCLEOTIDE SEQUENCE [LARGE SCALE GENOMIC DNA]</scope>
    <source>
        <strain evidence="6 7">DSM 527</strain>
    </source>
</reference>
<keyword evidence="2 5" id="KW-0812">Transmembrane</keyword>